<sequence length="89" mass="9631">MKLPRALRVLANPNVAVIEGILEHLTLVNETQMESNNAATGQRIFLPGPAYIAKLPEMEEMVAAVAAGTVDQPKNGLPTRVLRPKKTSE</sequence>
<dbReference type="EMBL" id="UZAN01061462">
    <property type="protein sequence ID" value="VDP92959.1"/>
    <property type="molecule type" value="Genomic_DNA"/>
</dbReference>
<reference evidence="1 2" key="2">
    <citation type="submission" date="2018-11" db="EMBL/GenBank/DDBJ databases">
        <authorList>
            <consortium name="Pathogen Informatics"/>
        </authorList>
    </citation>
    <scope>NUCLEOTIDE SEQUENCE [LARGE SCALE GENOMIC DNA]</scope>
    <source>
        <strain evidence="1 2">Egypt</strain>
    </source>
</reference>
<gene>
    <name evidence="1" type="ORF">ECPE_LOCUS15687</name>
</gene>
<keyword evidence="2" id="KW-1185">Reference proteome</keyword>
<protein>
    <submittedName>
        <fullName evidence="3">Rho-GAP domain-containing protein</fullName>
    </submittedName>
</protein>
<reference evidence="3" key="1">
    <citation type="submission" date="2016-06" db="UniProtKB">
        <authorList>
            <consortium name="WormBaseParasite"/>
        </authorList>
    </citation>
    <scope>IDENTIFICATION</scope>
</reference>
<evidence type="ECO:0000313" key="2">
    <source>
        <dbReference type="Proteomes" id="UP000272942"/>
    </source>
</evidence>
<evidence type="ECO:0000313" key="1">
    <source>
        <dbReference type="EMBL" id="VDP92959.1"/>
    </source>
</evidence>
<accession>A0A183B902</accession>
<evidence type="ECO:0000313" key="3">
    <source>
        <dbReference type="WBParaSite" id="ECPE_0001572701-mRNA-1"/>
    </source>
</evidence>
<proteinExistence type="predicted"/>
<dbReference type="Proteomes" id="UP000272942">
    <property type="component" value="Unassembled WGS sequence"/>
</dbReference>
<organism evidence="3">
    <name type="scientific">Echinostoma caproni</name>
    <dbReference type="NCBI Taxonomy" id="27848"/>
    <lineage>
        <taxon>Eukaryota</taxon>
        <taxon>Metazoa</taxon>
        <taxon>Spiralia</taxon>
        <taxon>Lophotrochozoa</taxon>
        <taxon>Platyhelminthes</taxon>
        <taxon>Trematoda</taxon>
        <taxon>Digenea</taxon>
        <taxon>Plagiorchiida</taxon>
        <taxon>Echinostomata</taxon>
        <taxon>Echinostomatoidea</taxon>
        <taxon>Echinostomatidae</taxon>
        <taxon>Echinostoma</taxon>
    </lineage>
</organism>
<dbReference type="WBParaSite" id="ECPE_0001572701-mRNA-1">
    <property type="protein sequence ID" value="ECPE_0001572701-mRNA-1"/>
    <property type="gene ID" value="ECPE_0001572701"/>
</dbReference>
<dbReference type="AlphaFoldDB" id="A0A183B902"/>
<name>A0A183B902_9TREM</name>